<accession>A0A4Q2VXS4</accession>
<proteinExistence type="predicted"/>
<sequence>MRSLVRFTLWVAVLLSLNLATQSCPCLLLSAEIAFTVERSKPAAALSNKSTPRDIDGGQAEYVCVPYANITLSYAPKTIPEKILVLMGDVFPTGYYCASWFLSKMER</sequence>
<evidence type="ECO:0000313" key="6">
    <source>
        <dbReference type="Proteomes" id="UP000290540"/>
    </source>
</evidence>
<protein>
    <submittedName>
        <fullName evidence="5">Uncharacterized protein</fullName>
    </submittedName>
</protein>
<dbReference type="EMBL" id="MQTW01000031">
    <property type="protein sequence ID" value="RYC91604.1"/>
    <property type="molecule type" value="Genomic_DNA"/>
</dbReference>
<gene>
    <name evidence="5" type="ORF">BFJ63_vAg5614</name>
</gene>
<name>A0A4Q2VXS4_FUSOX</name>
<organism evidence="5 6">
    <name type="scientific">Fusarium oxysporum f. sp. narcissi</name>
    <dbReference type="NCBI Taxonomy" id="451672"/>
    <lineage>
        <taxon>Eukaryota</taxon>
        <taxon>Fungi</taxon>
        <taxon>Dikarya</taxon>
        <taxon>Ascomycota</taxon>
        <taxon>Pezizomycotina</taxon>
        <taxon>Sordariomycetes</taxon>
        <taxon>Hypocreomycetidae</taxon>
        <taxon>Hypocreales</taxon>
        <taxon>Nectriaceae</taxon>
        <taxon>Fusarium</taxon>
        <taxon>Fusarium oxysporum species complex</taxon>
    </lineage>
</organism>
<keyword evidence="4" id="KW-0732">Signal</keyword>
<evidence type="ECO:0000256" key="2">
    <source>
        <dbReference type="ARBA" id="ARBA00022723"/>
    </source>
</evidence>
<feature type="chain" id="PRO_5021001922" evidence="4">
    <location>
        <begin position="24"/>
        <end position="107"/>
    </location>
</feature>
<evidence type="ECO:0000313" key="5">
    <source>
        <dbReference type="EMBL" id="RYC91604.1"/>
    </source>
</evidence>
<dbReference type="PANTHER" id="PTHR42813:SF2">
    <property type="entry name" value="DEHYDROGENASE, ZINC-CONTAINING, PUTATIVE (AFU_ORTHOLOGUE AFUA_2G02810)-RELATED"/>
    <property type="match status" value="1"/>
</dbReference>
<evidence type="ECO:0000256" key="4">
    <source>
        <dbReference type="SAM" id="SignalP"/>
    </source>
</evidence>
<dbReference type="PANTHER" id="PTHR42813">
    <property type="entry name" value="ZINC-TYPE ALCOHOL DEHYDROGENASE-LIKE"/>
    <property type="match status" value="1"/>
</dbReference>
<dbReference type="Gene3D" id="3.90.180.10">
    <property type="entry name" value="Medium-chain alcohol dehydrogenases, catalytic domain"/>
    <property type="match status" value="1"/>
</dbReference>
<keyword evidence="3" id="KW-0862">Zinc</keyword>
<dbReference type="InterPro" id="IPR011032">
    <property type="entry name" value="GroES-like_sf"/>
</dbReference>
<dbReference type="PROSITE" id="PS51257">
    <property type="entry name" value="PROKAR_LIPOPROTEIN"/>
    <property type="match status" value="1"/>
</dbReference>
<evidence type="ECO:0000256" key="3">
    <source>
        <dbReference type="ARBA" id="ARBA00022833"/>
    </source>
</evidence>
<comment type="caution">
    <text evidence="5">The sequence shown here is derived from an EMBL/GenBank/DDBJ whole genome shotgun (WGS) entry which is preliminary data.</text>
</comment>
<dbReference type="SUPFAM" id="SSF50129">
    <property type="entry name" value="GroES-like"/>
    <property type="match status" value="1"/>
</dbReference>
<dbReference type="GO" id="GO:0046872">
    <property type="term" value="F:metal ion binding"/>
    <property type="evidence" value="ECO:0007669"/>
    <property type="project" value="UniProtKB-KW"/>
</dbReference>
<dbReference type="Proteomes" id="UP000290540">
    <property type="component" value="Unassembled WGS sequence"/>
</dbReference>
<reference evidence="5 6" key="1">
    <citation type="submission" date="2016-12" db="EMBL/GenBank/DDBJ databases">
        <title>Draft genome sequence of Fusarium oxysporum causing rot on Narcissus.</title>
        <authorList>
            <person name="Armitage A.D."/>
            <person name="Taylor A."/>
            <person name="Clarkson J.P."/>
            <person name="Harrison R.J."/>
            <person name="Jackson A.C."/>
        </authorList>
    </citation>
    <scope>NUCLEOTIDE SEQUENCE [LARGE SCALE GENOMIC DNA]</scope>
    <source>
        <strain evidence="5 6">N139</strain>
    </source>
</reference>
<comment type="cofactor">
    <cofactor evidence="1">
        <name>Zn(2+)</name>
        <dbReference type="ChEBI" id="CHEBI:29105"/>
    </cofactor>
</comment>
<evidence type="ECO:0000256" key="1">
    <source>
        <dbReference type="ARBA" id="ARBA00001947"/>
    </source>
</evidence>
<dbReference type="AlphaFoldDB" id="A0A4Q2VXS4"/>
<feature type="signal peptide" evidence="4">
    <location>
        <begin position="1"/>
        <end position="23"/>
    </location>
</feature>
<keyword evidence="2" id="KW-0479">Metal-binding</keyword>